<dbReference type="PROSITE" id="PS50983">
    <property type="entry name" value="FE_B12_PBP"/>
    <property type="match status" value="1"/>
</dbReference>
<evidence type="ECO:0000313" key="2">
    <source>
        <dbReference type="EMBL" id="ASJ76885.1"/>
    </source>
</evidence>
<organism evidence="2 3">
    <name type="scientific">Granulosicoccus antarcticus IMCC3135</name>
    <dbReference type="NCBI Taxonomy" id="1192854"/>
    <lineage>
        <taxon>Bacteria</taxon>
        <taxon>Pseudomonadati</taxon>
        <taxon>Pseudomonadota</taxon>
        <taxon>Gammaproteobacteria</taxon>
        <taxon>Chromatiales</taxon>
        <taxon>Granulosicoccaceae</taxon>
        <taxon>Granulosicoccus</taxon>
    </lineage>
</organism>
<evidence type="ECO:0000313" key="3">
    <source>
        <dbReference type="Proteomes" id="UP000250079"/>
    </source>
</evidence>
<reference evidence="2 3" key="1">
    <citation type="submission" date="2016-12" db="EMBL/GenBank/DDBJ databases">
        <authorList>
            <person name="Song W.-J."/>
            <person name="Kurnit D.M."/>
        </authorList>
    </citation>
    <scope>NUCLEOTIDE SEQUENCE [LARGE SCALE GENOMIC DNA]</scope>
    <source>
        <strain evidence="2 3">IMCC3135</strain>
    </source>
</reference>
<dbReference type="PANTHER" id="PTHR30535">
    <property type="entry name" value="VITAMIN B12-BINDING PROTEIN"/>
    <property type="match status" value="1"/>
</dbReference>
<proteinExistence type="predicted"/>
<keyword evidence="3" id="KW-1185">Reference proteome</keyword>
<feature type="domain" description="Fe/B12 periplasmic-binding" evidence="1">
    <location>
        <begin position="35"/>
        <end position="291"/>
    </location>
</feature>
<dbReference type="Pfam" id="PF01497">
    <property type="entry name" value="Peripla_BP_2"/>
    <property type="match status" value="1"/>
</dbReference>
<dbReference type="EMBL" id="CP018632">
    <property type="protein sequence ID" value="ASJ76885.1"/>
    <property type="molecule type" value="Genomic_DNA"/>
</dbReference>
<dbReference type="AlphaFoldDB" id="A0A2Z2P1Z8"/>
<dbReference type="OrthoDB" id="9797736at2"/>
<name>A0A2Z2P1Z8_9GAMM</name>
<accession>A0A2Z2P1Z8</accession>
<sequence>MTYKRVFHATRVVLTPCFFIFFGTLSISHAEQPQRIVSAAGSLTEIIYALNLEERLVGVDTTSQWPVEALEIAQVGYQRALSAEGILALAPDVVLLTADAGPPEVLQQLQDSGLRMESFPRDYSLEGVYARIEGVGNLLGKMDAANKLITTMKSDAAKLQASIAGRQSPGVAFLLGTDVGSSMAAGNDTSAHAMITLSGARNALGDYQGYKPVNAEALIEAAPEFLIVVNHGDDNDTADIVNATLALPGVALTPAGENLRIIVMDALQFLGFGPRTVEAMELLAHKLFEADFQQQNE</sequence>
<dbReference type="Gene3D" id="3.40.50.1980">
    <property type="entry name" value="Nitrogenase molybdenum iron protein domain"/>
    <property type="match status" value="2"/>
</dbReference>
<gene>
    <name evidence="2" type="primary">hmuT_2</name>
    <name evidence="2" type="ORF">IMCC3135_34225</name>
</gene>
<protein>
    <submittedName>
        <fullName evidence="2">Hemin-binding periplasmic protein HmuT</fullName>
    </submittedName>
</protein>
<dbReference type="KEGG" id="gai:IMCC3135_34225"/>
<dbReference type="InterPro" id="IPR002491">
    <property type="entry name" value="ABC_transptr_periplasmic_BD"/>
</dbReference>
<dbReference type="RefSeq" id="WP_157736519.1">
    <property type="nucleotide sequence ID" value="NZ_CP018632.1"/>
</dbReference>
<dbReference type="InterPro" id="IPR050902">
    <property type="entry name" value="ABC_Transporter_SBP"/>
</dbReference>
<evidence type="ECO:0000259" key="1">
    <source>
        <dbReference type="PROSITE" id="PS50983"/>
    </source>
</evidence>
<dbReference type="Proteomes" id="UP000250079">
    <property type="component" value="Chromosome"/>
</dbReference>
<dbReference type="SUPFAM" id="SSF53807">
    <property type="entry name" value="Helical backbone' metal receptor"/>
    <property type="match status" value="1"/>
</dbReference>
<dbReference type="PANTHER" id="PTHR30535:SF4">
    <property type="entry name" value="HEMIN-BINDING PERIPLASMIC PROTEIN HMUT"/>
    <property type="match status" value="1"/>
</dbReference>